<reference evidence="9 10" key="1">
    <citation type="submission" date="2014-12" db="EMBL/GenBank/DDBJ databases">
        <title>Draft genome sequence of Cohnella kolymensis strain B-2846.</title>
        <authorList>
            <person name="Karlyshev A.V."/>
            <person name="Kudryashova E.B."/>
        </authorList>
    </citation>
    <scope>NUCLEOTIDE SEQUENCE [LARGE SCALE GENOMIC DNA]</scope>
    <source>
        <strain evidence="9 10">VKM B-2846</strain>
    </source>
</reference>
<protein>
    <recommendedName>
        <fullName evidence="8">Major facilitator superfamily (MFS) profile domain-containing protein</fullName>
    </recommendedName>
</protein>
<comment type="subcellular location">
    <subcellularLocation>
        <location evidence="1">Cell membrane</location>
        <topology evidence="1">Multi-pass membrane protein</topology>
    </subcellularLocation>
</comment>
<feature type="transmembrane region" description="Helical" evidence="7">
    <location>
        <begin position="100"/>
        <end position="122"/>
    </location>
</feature>
<evidence type="ECO:0000313" key="10">
    <source>
        <dbReference type="Proteomes" id="UP000054526"/>
    </source>
</evidence>
<dbReference type="Pfam" id="PF07690">
    <property type="entry name" value="MFS_1"/>
    <property type="match status" value="1"/>
</dbReference>
<feature type="transmembrane region" description="Helical" evidence="7">
    <location>
        <begin position="218"/>
        <end position="239"/>
    </location>
</feature>
<dbReference type="InterPro" id="IPR050189">
    <property type="entry name" value="MFS_Efflux_Transporters"/>
</dbReference>
<keyword evidence="5 7" id="KW-1133">Transmembrane helix</keyword>
<dbReference type="SUPFAM" id="SSF103473">
    <property type="entry name" value="MFS general substrate transporter"/>
    <property type="match status" value="1"/>
</dbReference>
<accession>A0ABR5A019</accession>
<feature type="transmembrane region" description="Helical" evidence="7">
    <location>
        <begin position="74"/>
        <end position="94"/>
    </location>
</feature>
<feature type="transmembrane region" description="Helical" evidence="7">
    <location>
        <begin position="46"/>
        <end position="67"/>
    </location>
</feature>
<dbReference type="EMBL" id="JXAL01000033">
    <property type="protein sequence ID" value="KIL34421.1"/>
    <property type="molecule type" value="Genomic_DNA"/>
</dbReference>
<feature type="transmembrane region" description="Helical" evidence="7">
    <location>
        <begin position="134"/>
        <end position="158"/>
    </location>
</feature>
<feature type="transmembrane region" description="Helical" evidence="7">
    <location>
        <begin position="285"/>
        <end position="302"/>
    </location>
</feature>
<dbReference type="CDD" id="cd06174">
    <property type="entry name" value="MFS"/>
    <property type="match status" value="1"/>
</dbReference>
<comment type="caution">
    <text evidence="9">The sequence shown here is derived from an EMBL/GenBank/DDBJ whole genome shotgun (WGS) entry which is preliminary data.</text>
</comment>
<feature type="transmembrane region" description="Helical" evidence="7">
    <location>
        <begin position="380"/>
        <end position="398"/>
    </location>
</feature>
<evidence type="ECO:0000256" key="6">
    <source>
        <dbReference type="ARBA" id="ARBA00023136"/>
    </source>
</evidence>
<dbReference type="Proteomes" id="UP000054526">
    <property type="component" value="Unassembled WGS sequence"/>
</dbReference>
<evidence type="ECO:0000256" key="2">
    <source>
        <dbReference type="ARBA" id="ARBA00022448"/>
    </source>
</evidence>
<feature type="transmembrane region" description="Helical" evidence="7">
    <location>
        <begin position="308"/>
        <end position="330"/>
    </location>
</feature>
<dbReference type="PANTHER" id="PTHR43124">
    <property type="entry name" value="PURINE EFFLUX PUMP PBUE"/>
    <property type="match status" value="1"/>
</dbReference>
<keyword evidence="3" id="KW-1003">Cell membrane</keyword>
<name>A0ABR5A019_9BACL</name>
<dbReference type="InterPro" id="IPR020846">
    <property type="entry name" value="MFS_dom"/>
</dbReference>
<sequence length="414" mass="45132">MGTYKKYLILFSLAFGSASAYAVPYIKFIFYDALKTGLHATNEQIGLLLTFYALVHMVLFIPGGWMADRFSTRWILIVSFIATGVLNIWFAFTMVYSTSIIIWLLLGVSTGFAYWAATVKAIRLTGSKDEQGKMYGFFESFIGLVGTLLSFAALALFAHFDSTTTGLKTIVILYAISSFVAAALVYALFRENQAGEEQAQLAKVTGNQLAAMFRMPRIWLISAIIFAGYGLYIGQTYLTPYLSDVLGLTATASGLIAVLRTNFMRLVSAPIGGMISDKIGSASKVLNFCFLFTAVLLLAFFLSGSMNLFLVTAIFLLTAAAAYTTIGIMWATVEEAGIPRHVAGTAVGIASVFGYLPDTFVHALFGIWLDRFGSAGYDRIFLFLIGLCMLGSISSYYLQSLKVSKEKEVAVAQS</sequence>
<keyword evidence="6 7" id="KW-0472">Membrane</keyword>
<evidence type="ECO:0000259" key="8">
    <source>
        <dbReference type="PROSITE" id="PS50850"/>
    </source>
</evidence>
<gene>
    <name evidence="9" type="ORF">SD71_20625</name>
</gene>
<feature type="domain" description="Major facilitator superfamily (MFS) profile" evidence="8">
    <location>
        <begin position="1"/>
        <end position="403"/>
    </location>
</feature>
<dbReference type="PROSITE" id="PS50850">
    <property type="entry name" value="MFS"/>
    <property type="match status" value="1"/>
</dbReference>
<evidence type="ECO:0000256" key="4">
    <source>
        <dbReference type="ARBA" id="ARBA00022692"/>
    </source>
</evidence>
<feature type="transmembrane region" description="Helical" evidence="7">
    <location>
        <begin position="170"/>
        <end position="189"/>
    </location>
</feature>
<dbReference type="Gene3D" id="1.20.1250.20">
    <property type="entry name" value="MFS general substrate transporter like domains"/>
    <property type="match status" value="2"/>
</dbReference>
<keyword evidence="10" id="KW-1185">Reference proteome</keyword>
<dbReference type="InterPro" id="IPR036259">
    <property type="entry name" value="MFS_trans_sf"/>
</dbReference>
<evidence type="ECO:0000256" key="3">
    <source>
        <dbReference type="ARBA" id="ARBA00022475"/>
    </source>
</evidence>
<feature type="transmembrane region" description="Helical" evidence="7">
    <location>
        <begin position="342"/>
        <end position="368"/>
    </location>
</feature>
<dbReference type="InterPro" id="IPR011701">
    <property type="entry name" value="MFS"/>
</dbReference>
<feature type="transmembrane region" description="Helical" evidence="7">
    <location>
        <begin position="245"/>
        <end position="264"/>
    </location>
</feature>
<proteinExistence type="predicted"/>
<keyword evidence="4 7" id="KW-0812">Transmembrane</keyword>
<evidence type="ECO:0000313" key="9">
    <source>
        <dbReference type="EMBL" id="KIL34421.1"/>
    </source>
</evidence>
<evidence type="ECO:0000256" key="1">
    <source>
        <dbReference type="ARBA" id="ARBA00004651"/>
    </source>
</evidence>
<keyword evidence="2" id="KW-0813">Transport</keyword>
<evidence type="ECO:0000256" key="7">
    <source>
        <dbReference type="SAM" id="Phobius"/>
    </source>
</evidence>
<dbReference type="RefSeq" id="WP_041067523.1">
    <property type="nucleotide sequence ID" value="NZ_JXAL01000033.1"/>
</dbReference>
<dbReference type="PANTHER" id="PTHR43124:SF3">
    <property type="entry name" value="CHLORAMPHENICOL EFFLUX PUMP RV0191"/>
    <property type="match status" value="1"/>
</dbReference>
<evidence type="ECO:0000256" key="5">
    <source>
        <dbReference type="ARBA" id="ARBA00022989"/>
    </source>
</evidence>
<organism evidence="9 10">
    <name type="scientific">Cohnella kolymensis</name>
    <dbReference type="NCBI Taxonomy" id="1590652"/>
    <lineage>
        <taxon>Bacteria</taxon>
        <taxon>Bacillati</taxon>
        <taxon>Bacillota</taxon>
        <taxon>Bacilli</taxon>
        <taxon>Bacillales</taxon>
        <taxon>Paenibacillaceae</taxon>
        <taxon>Cohnella</taxon>
    </lineage>
</organism>